<dbReference type="InterPro" id="IPR005468">
    <property type="entry name" value="Avidin/str"/>
</dbReference>
<evidence type="ECO:0000313" key="5">
    <source>
        <dbReference type="Proteomes" id="UP000016223"/>
    </source>
</evidence>
<dbReference type="InterPro" id="IPR036896">
    <property type="entry name" value="Avidin-like_sf"/>
</dbReference>
<keyword evidence="2" id="KW-0964">Secreted</keyword>
<dbReference type="PANTHER" id="PTHR34399:SF3">
    <property type="entry name" value="AVID PROTEIN-RELATED"/>
    <property type="match status" value="1"/>
</dbReference>
<dbReference type="EMBL" id="CP003912">
    <property type="protein sequence ID" value="AGU53050.1"/>
    <property type="molecule type" value="Genomic_DNA"/>
</dbReference>
<accession>T1XLQ0</accession>
<sequence>MRLERVLAQWAGGAMADNPQSPQGLVTGRWTNEYGSVADIAVDGDRVLGTYTSAVGDDAGVLSGPISGFVRADIVAFAVLWPAHMRSITSWVGQVVDNDGVPELKTLWHLIVDLPDADEAAGLWTTVHTGADVFRQAIDRTPGSDA</sequence>
<dbReference type="GO" id="GO:0009374">
    <property type="term" value="F:biotin binding"/>
    <property type="evidence" value="ECO:0007669"/>
    <property type="project" value="InterPro"/>
</dbReference>
<organism evidence="4 5">
    <name type="scientific">Variovorax paradoxus B4</name>
    <dbReference type="NCBI Taxonomy" id="1246301"/>
    <lineage>
        <taxon>Bacteria</taxon>
        <taxon>Pseudomonadati</taxon>
        <taxon>Pseudomonadota</taxon>
        <taxon>Betaproteobacteria</taxon>
        <taxon>Burkholderiales</taxon>
        <taxon>Comamonadaceae</taxon>
        <taxon>Variovorax</taxon>
    </lineage>
</organism>
<comment type="subcellular location">
    <subcellularLocation>
        <location evidence="1">Secreted</location>
    </subcellularLocation>
</comment>
<dbReference type="Gene3D" id="2.40.128.30">
    <property type="entry name" value="Avidin-like"/>
    <property type="match status" value="1"/>
</dbReference>
<protein>
    <submittedName>
        <fullName evidence="4">Avidin family protein</fullName>
    </submittedName>
</protein>
<dbReference type="RefSeq" id="WP_021003879.1">
    <property type="nucleotide sequence ID" value="NC_022234.1"/>
</dbReference>
<evidence type="ECO:0000256" key="1">
    <source>
        <dbReference type="ARBA" id="ARBA00004613"/>
    </source>
</evidence>
<dbReference type="InterPro" id="IPR051764">
    <property type="entry name" value="Avidin/Streptavidin-rel"/>
</dbReference>
<evidence type="ECO:0000313" key="4">
    <source>
        <dbReference type="EMBL" id="AGU53050.1"/>
    </source>
</evidence>
<dbReference type="PATRIC" id="fig|1246301.3.peg.6015"/>
<dbReference type="PROSITE" id="PS51326">
    <property type="entry name" value="AVIDIN_2"/>
    <property type="match status" value="1"/>
</dbReference>
<dbReference type="Pfam" id="PF01382">
    <property type="entry name" value="Avidin"/>
    <property type="match status" value="1"/>
</dbReference>
<evidence type="ECO:0000256" key="2">
    <source>
        <dbReference type="ARBA" id="ARBA00022525"/>
    </source>
</evidence>
<dbReference type="KEGG" id="vpd:VAPA_2c04900"/>
<evidence type="ECO:0000256" key="3">
    <source>
        <dbReference type="ARBA" id="ARBA00022729"/>
    </source>
</evidence>
<gene>
    <name evidence="4" type="ORF">VAPA_2c04900</name>
</gene>
<keyword evidence="3" id="KW-0732">Signal</keyword>
<dbReference type="AlphaFoldDB" id="T1XLQ0"/>
<dbReference type="HOGENOM" id="CLU_122441_1_0_4"/>
<dbReference type="Proteomes" id="UP000016223">
    <property type="component" value="Chromosome 2"/>
</dbReference>
<dbReference type="GO" id="GO:0005576">
    <property type="term" value="C:extracellular region"/>
    <property type="evidence" value="ECO:0007669"/>
    <property type="project" value="UniProtKB-SubCell"/>
</dbReference>
<proteinExistence type="predicted"/>
<reference evidence="4 5" key="1">
    <citation type="submission" date="2012-10" db="EMBL/GenBank/DDBJ databases">
        <title>Genome sequence of Variovorax paradoxus B4.</title>
        <authorList>
            <person name="Schuldes J."/>
            <person name="Brandt U."/>
            <person name="Hiessl S."/>
            <person name="Wuebbeler J.H."/>
            <person name="Thuermer A."/>
            <person name="Steinbuechel A."/>
            <person name="Daniel R."/>
        </authorList>
    </citation>
    <scope>NUCLEOTIDE SEQUENCE [LARGE SCALE GENOMIC DNA]</scope>
    <source>
        <strain evidence="4 5">B4</strain>
    </source>
</reference>
<dbReference type="PANTHER" id="PTHR34399">
    <property type="entry name" value="AVIDIN-RELATED"/>
    <property type="match status" value="1"/>
</dbReference>
<dbReference type="SUPFAM" id="SSF50876">
    <property type="entry name" value="Avidin/streptavidin"/>
    <property type="match status" value="1"/>
</dbReference>
<name>T1XLQ0_VARPD</name>